<feature type="DNA-binding region" description="H-T-H motif" evidence="4">
    <location>
        <begin position="84"/>
        <end position="103"/>
    </location>
</feature>
<protein>
    <submittedName>
        <fullName evidence="6">TetR family transcriptional regulator</fullName>
    </submittedName>
</protein>
<dbReference type="InterPro" id="IPR004111">
    <property type="entry name" value="Repressor_TetR_C"/>
</dbReference>
<dbReference type="GO" id="GO:0003700">
    <property type="term" value="F:DNA-binding transcription factor activity"/>
    <property type="evidence" value="ECO:0007669"/>
    <property type="project" value="TreeGrafter"/>
</dbReference>
<keyword evidence="1" id="KW-0805">Transcription regulation</keyword>
<evidence type="ECO:0000313" key="6">
    <source>
        <dbReference type="EMBL" id="GGT90273.1"/>
    </source>
</evidence>
<evidence type="ECO:0000256" key="2">
    <source>
        <dbReference type="ARBA" id="ARBA00023125"/>
    </source>
</evidence>
<dbReference type="Pfam" id="PF00440">
    <property type="entry name" value="TetR_N"/>
    <property type="match status" value="1"/>
</dbReference>
<name>A0A918HP88_9ACTN</name>
<dbReference type="SUPFAM" id="SSF46689">
    <property type="entry name" value="Homeodomain-like"/>
    <property type="match status" value="1"/>
</dbReference>
<dbReference type="EMBL" id="BMSA01000037">
    <property type="protein sequence ID" value="GGT90273.1"/>
    <property type="molecule type" value="Genomic_DNA"/>
</dbReference>
<evidence type="ECO:0000256" key="3">
    <source>
        <dbReference type="ARBA" id="ARBA00023163"/>
    </source>
</evidence>
<evidence type="ECO:0000256" key="4">
    <source>
        <dbReference type="PROSITE-ProRule" id="PRU00335"/>
    </source>
</evidence>
<dbReference type="Proteomes" id="UP000646776">
    <property type="component" value="Unassembled WGS sequence"/>
</dbReference>
<dbReference type="PANTHER" id="PTHR30055">
    <property type="entry name" value="HTH-TYPE TRANSCRIPTIONAL REGULATOR RUTR"/>
    <property type="match status" value="1"/>
</dbReference>
<comment type="caution">
    <text evidence="6">The sequence shown here is derived from an EMBL/GenBank/DDBJ whole genome shotgun (WGS) entry which is preliminary data.</text>
</comment>
<dbReference type="GO" id="GO:0000976">
    <property type="term" value="F:transcription cis-regulatory region binding"/>
    <property type="evidence" value="ECO:0007669"/>
    <property type="project" value="TreeGrafter"/>
</dbReference>
<dbReference type="InterPro" id="IPR001647">
    <property type="entry name" value="HTH_TetR"/>
</dbReference>
<evidence type="ECO:0000313" key="7">
    <source>
        <dbReference type="Proteomes" id="UP000646776"/>
    </source>
</evidence>
<dbReference type="AlphaFoldDB" id="A0A918HP88"/>
<evidence type="ECO:0000259" key="5">
    <source>
        <dbReference type="PROSITE" id="PS50977"/>
    </source>
</evidence>
<proteinExistence type="predicted"/>
<sequence length="282" mass="31097">MQHPGQDQATQAGSDNGDVHSHAPFDSLYRPIHCITGQRCIVIGMLVWERPEPPDRPMPAPLSRERIVHAAIQLADADGLDAVSLRKVAAVLDVGPMRLYRYIATKEELLDLMVDTVHTEIRPVGDSWREVLRSLAETTRQATHRHEWLADLIGGRPQLGPNALAAGEAVLAGMDGIDLETVVPAVSAVNAYVIGAVRREITERRAERLSGMDIKQWQATFGPYLQRTFATGRFPALATVVRDGPHLEADQTFRIGLDLLLDGIEARISDRHATEGPDRHRA</sequence>
<dbReference type="InterPro" id="IPR009057">
    <property type="entry name" value="Homeodomain-like_sf"/>
</dbReference>
<feature type="domain" description="HTH tetR-type" evidence="5">
    <location>
        <begin position="61"/>
        <end position="121"/>
    </location>
</feature>
<dbReference type="Gene3D" id="1.10.357.10">
    <property type="entry name" value="Tetracycline Repressor, domain 2"/>
    <property type="match status" value="1"/>
</dbReference>
<gene>
    <name evidence="6" type="ORF">GCM10010226_80570</name>
</gene>
<keyword evidence="7" id="KW-1185">Reference proteome</keyword>
<reference evidence="6" key="1">
    <citation type="journal article" date="2014" name="Int. J. Syst. Evol. Microbiol.">
        <title>Complete genome sequence of Corynebacterium casei LMG S-19264T (=DSM 44701T), isolated from a smear-ripened cheese.</title>
        <authorList>
            <consortium name="US DOE Joint Genome Institute (JGI-PGF)"/>
            <person name="Walter F."/>
            <person name="Albersmeier A."/>
            <person name="Kalinowski J."/>
            <person name="Ruckert C."/>
        </authorList>
    </citation>
    <scope>NUCLEOTIDE SEQUENCE</scope>
    <source>
        <strain evidence="6">JCM 4125</strain>
    </source>
</reference>
<organism evidence="6 7">
    <name type="scientific">Streptomyces phaeofaciens</name>
    <dbReference type="NCBI Taxonomy" id="68254"/>
    <lineage>
        <taxon>Bacteria</taxon>
        <taxon>Bacillati</taxon>
        <taxon>Actinomycetota</taxon>
        <taxon>Actinomycetes</taxon>
        <taxon>Kitasatosporales</taxon>
        <taxon>Streptomycetaceae</taxon>
        <taxon>Streptomyces</taxon>
    </lineage>
</organism>
<dbReference type="InterPro" id="IPR036271">
    <property type="entry name" value="Tet_transcr_reg_TetR-rel_C_sf"/>
</dbReference>
<dbReference type="Pfam" id="PF02909">
    <property type="entry name" value="TetR_C_1"/>
    <property type="match status" value="1"/>
</dbReference>
<reference evidence="6" key="2">
    <citation type="submission" date="2020-09" db="EMBL/GenBank/DDBJ databases">
        <authorList>
            <person name="Sun Q."/>
            <person name="Ohkuma M."/>
        </authorList>
    </citation>
    <scope>NUCLEOTIDE SEQUENCE</scope>
    <source>
        <strain evidence="6">JCM 4125</strain>
    </source>
</reference>
<dbReference type="PROSITE" id="PS50977">
    <property type="entry name" value="HTH_TETR_2"/>
    <property type="match status" value="1"/>
</dbReference>
<accession>A0A918HP88</accession>
<dbReference type="PANTHER" id="PTHR30055:SF151">
    <property type="entry name" value="TRANSCRIPTIONAL REGULATORY PROTEIN"/>
    <property type="match status" value="1"/>
</dbReference>
<keyword evidence="2 4" id="KW-0238">DNA-binding</keyword>
<dbReference type="SUPFAM" id="SSF48498">
    <property type="entry name" value="Tetracyclin repressor-like, C-terminal domain"/>
    <property type="match status" value="1"/>
</dbReference>
<keyword evidence="3" id="KW-0804">Transcription</keyword>
<dbReference type="GO" id="GO:0045892">
    <property type="term" value="P:negative regulation of DNA-templated transcription"/>
    <property type="evidence" value="ECO:0007669"/>
    <property type="project" value="InterPro"/>
</dbReference>
<evidence type="ECO:0000256" key="1">
    <source>
        <dbReference type="ARBA" id="ARBA00023015"/>
    </source>
</evidence>
<dbReference type="Gene3D" id="1.10.10.60">
    <property type="entry name" value="Homeodomain-like"/>
    <property type="match status" value="1"/>
</dbReference>
<dbReference type="InterPro" id="IPR050109">
    <property type="entry name" value="HTH-type_TetR-like_transc_reg"/>
</dbReference>